<reference evidence="2" key="1">
    <citation type="journal article" date="2022" name="Mol. Ecol. Resour.">
        <title>The genomes of chicory, endive, great burdock and yacon provide insights into Asteraceae palaeo-polyploidization history and plant inulin production.</title>
        <authorList>
            <person name="Fan W."/>
            <person name="Wang S."/>
            <person name="Wang H."/>
            <person name="Wang A."/>
            <person name="Jiang F."/>
            <person name="Liu H."/>
            <person name="Zhao H."/>
            <person name="Xu D."/>
            <person name="Zhang Y."/>
        </authorList>
    </citation>
    <scope>NUCLEOTIDE SEQUENCE [LARGE SCALE GENOMIC DNA]</scope>
    <source>
        <strain evidence="2">cv. Yunnan</strain>
    </source>
</reference>
<name>A0ACB9DEE0_9ASTR</name>
<dbReference type="Proteomes" id="UP001056120">
    <property type="component" value="Linkage Group LG19"/>
</dbReference>
<reference evidence="1 2" key="2">
    <citation type="journal article" date="2022" name="Mol. Ecol. Resour.">
        <title>The genomes of chicory, endive, great burdock and yacon provide insights into Asteraceae paleo-polyploidization history and plant inulin production.</title>
        <authorList>
            <person name="Fan W."/>
            <person name="Wang S."/>
            <person name="Wang H."/>
            <person name="Wang A."/>
            <person name="Jiang F."/>
            <person name="Liu H."/>
            <person name="Zhao H."/>
            <person name="Xu D."/>
            <person name="Zhang Y."/>
        </authorList>
    </citation>
    <scope>NUCLEOTIDE SEQUENCE [LARGE SCALE GENOMIC DNA]</scope>
    <source>
        <strain evidence="2">cv. Yunnan</strain>
        <tissue evidence="1">Leaves</tissue>
    </source>
</reference>
<evidence type="ECO:0000313" key="2">
    <source>
        <dbReference type="Proteomes" id="UP001056120"/>
    </source>
</evidence>
<protein>
    <submittedName>
        <fullName evidence="1">Uncharacterized protein</fullName>
    </submittedName>
</protein>
<accession>A0ACB9DEE0</accession>
<evidence type="ECO:0000313" key="1">
    <source>
        <dbReference type="EMBL" id="KAI3745044.1"/>
    </source>
</evidence>
<organism evidence="1 2">
    <name type="scientific">Smallanthus sonchifolius</name>
    <dbReference type="NCBI Taxonomy" id="185202"/>
    <lineage>
        <taxon>Eukaryota</taxon>
        <taxon>Viridiplantae</taxon>
        <taxon>Streptophyta</taxon>
        <taxon>Embryophyta</taxon>
        <taxon>Tracheophyta</taxon>
        <taxon>Spermatophyta</taxon>
        <taxon>Magnoliopsida</taxon>
        <taxon>eudicotyledons</taxon>
        <taxon>Gunneridae</taxon>
        <taxon>Pentapetalae</taxon>
        <taxon>asterids</taxon>
        <taxon>campanulids</taxon>
        <taxon>Asterales</taxon>
        <taxon>Asteraceae</taxon>
        <taxon>Asteroideae</taxon>
        <taxon>Heliantheae alliance</taxon>
        <taxon>Millerieae</taxon>
        <taxon>Smallanthus</taxon>
    </lineage>
</organism>
<comment type="caution">
    <text evidence="1">The sequence shown here is derived from an EMBL/GenBank/DDBJ whole genome shotgun (WGS) entry which is preliminary data.</text>
</comment>
<dbReference type="EMBL" id="CM042036">
    <property type="protein sequence ID" value="KAI3745044.1"/>
    <property type="molecule type" value="Genomic_DNA"/>
</dbReference>
<keyword evidence="2" id="KW-1185">Reference proteome</keyword>
<proteinExistence type="predicted"/>
<sequence>MNREKSIGGKYTLGSQTFVSAKLKAAKIVGHEFPFRQMWRQSHCKKGFRPLDKFPECTCSVVEDIDLEEDVEEQNLKWVDERSHETWKTYEGYLEEKYGNDASKHREFDPDLWPRAVRGKNKEKIYGLSNIGDPLGLITGTPSTSCSSTTYIHEIQKLNGIIEELVKEKEEDKEMLNGVIEDLVKEKERDKVEKQVILDRMTKFEELLQLVSQNIHPPS</sequence>
<gene>
    <name evidence="1" type="ORF">L1987_58144</name>
</gene>